<reference evidence="2" key="1">
    <citation type="submission" date="2016-06" db="EMBL/GenBank/DDBJ databases">
        <title>Parallel loss of symbiosis genes in relatives of nitrogen-fixing non-legume Parasponia.</title>
        <authorList>
            <person name="Van Velzen R."/>
            <person name="Holmer R."/>
            <person name="Bu F."/>
            <person name="Rutten L."/>
            <person name="Van Zeijl A."/>
            <person name="Liu W."/>
            <person name="Santuari L."/>
            <person name="Cao Q."/>
            <person name="Sharma T."/>
            <person name="Shen D."/>
            <person name="Roswanjaya Y."/>
            <person name="Wardhani T."/>
            <person name="Kalhor M.S."/>
            <person name="Jansen J."/>
            <person name="Van den Hoogen J."/>
            <person name="Gungor B."/>
            <person name="Hartog M."/>
            <person name="Hontelez J."/>
            <person name="Verver J."/>
            <person name="Yang W.-C."/>
            <person name="Schijlen E."/>
            <person name="Repin R."/>
            <person name="Schilthuizen M."/>
            <person name="Schranz E."/>
            <person name="Heidstra R."/>
            <person name="Miyata K."/>
            <person name="Fedorova E."/>
            <person name="Kohlen W."/>
            <person name="Bisseling T."/>
            <person name="Smit S."/>
            <person name="Geurts R."/>
        </authorList>
    </citation>
    <scope>NUCLEOTIDE SEQUENCE [LARGE SCALE GENOMIC DNA]</scope>
    <source>
        <strain evidence="2">cv. WU1-14</strain>
    </source>
</reference>
<keyword evidence="2" id="KW-1185">Reference proteome</keyword>
<dbReference type="OrthoDB" id="10317698at2759"/>
<accession>A0A2P5AKJ1</accession>
<name>A0A2P5AKJ1_PARAD</name>
<gene>
    <name evidence="1" type="ORF">PanWU01x14_323510</name>
</gene>
<evidence type="ECO:0000313" key="1">
    <source>
        <dbReference type="EMBL" id="PON37068.1"/>
    </source>
</evidence>
<organism evidence="1 2">
    <name type="scientific">Parasponia andersonii</name>
    <name type="common">Sponia andersonii</name>
    <dbReference type="NCBI Taxonomy" id="3476"/>
    <lineage>
        <taxon>Eukaryota</taxon>
        <taxon>Viridiplantae</taxon>
        <taxon>Streptophyta</taxon>
        <taxon>Embryophyta</taxon>
        <taxon>Tracheophyta</taxon>
        <taxon>Spermatophyta</taxon>
        <taxon>Magnoliopsida</taxon>
        <taxon>eudicotyledons</taxon>
        <taxon>Gunneridae</taxon>
        <taxon>Pentapetalae</taxon>
        <taxon>rosids</taxon>
        <taxon>fabids</taxon>
        <taxon>Rosales</taxon>
        <taxon>Cannabaceae</taxon>
        <taxon>Parasponia</taxon>
    </lineage>
</organism>
<evidence type="ECO:0000313" key="2">
    <source>
        <dbReference type="Proteomes" id="UP000237105"/>
    </source>
</evidence>
<dbReference type="AlphaFoldDB" id="A0A2P5AKJ1"/>
<dbReference type="EMBL" id="JXTB01000544">
    <property type="protein sequence ID" value="PON37068.1"/>
    <property type="molecule type" value="Genomic_DNA"/>
</dbReference>
<protein>
    <submittedName>
        <fullName evidence="1">Uncharacterized protein</fullName>
    </submittedName>
</protein>
<dbReference type="Proteomes" id="UP000237105">
    <property type="component" value="Unassembled WGS sequence"/>
</dbReference>
<proteinExistence type="predicted"/>
<sequence length="79" mass="9230">MEKTEEPRRGFWFCDGEVESSVIDGENWSRNIPTFCKANQLVGLSLVGEKERLKLEREEVEKRGFAHLNMPWPTHSRNP</sequence>
<comment type="caution">
    <text evidence="1">The sequence shown here is derived from an EMBL/GenBank/DDBJ whole genome shotgun (WGS) entry which is preliminary data.</text>
</comment>